<feature type="domain" description="HAMP" evidence="7">
    <location>
        <begin position="344"/>
        <end position="396"/>
    </location>
</feature>
<dbReference type="Gene3D" id="3.30.450.20">
    <property type="entry name" value="PAS domain"/>
    <property type="match status" value="1"/>
</dbReference>
<feature type="transmembrane region" description="Helical" evidence="5">
    <location>
        <begin position="324"/>
        <end position="342"/>
    </location>
</feature>
<dbReference type="CDD" id="cd11386">
    <property type="entry name" value="MCP_signal"/>
    <property type="match status" value="1"/>
</dbReference>
<dbReference type="Pfam" id="PF22673">
    <property type="entry name" value="MCP-like_PDC_1"/>
    <property type="match status" value="1"/>
</dbReference>
<evidence type="ECO:0000256" key="3">
    <source>
        <dbReference type="PROSITE-ProRule" id="PRU00284"/>
    </source>
</evidence>
<keyword evidence="4" id="KW-0175">Coiled coil</keyword>
<proteinExistence type="inferred from homology"/>
<dbReference type="GO" id="GO:0016020">
    <property type="term" value="C:membrane"/>
    <property type="evidence" value="ECO:0007669"/>
    <property type="project" value="InterPro"/>
</dbReference>
<dbReference type="RefSeq" id="WP_072311396.1">
    <property type="nucleotide sequence ID" value="NZ_FPIW01000008.1"/>
</dbReference>
<dbReference type="PANTHER" id="PTHR32089">
    <property type="entry name" value="METHYL-ACCEPTING CHEMOTAXIS PROTEIN MCPB"/>
    <property type="match status" value="1"/>
</dbReference>
<dbReference type="InterPro" id="IPR003660">
    <property type="entry name" value="HAMP_dom"/>
</dbReference>
<dbReference type="Gene3D" id="1.10.287.950">
    <property type="entry name" value="Methyl-accepting chemotaxis protein"/>
    <property type="match status" value="1"/>
</dbReference>
<evidence type="ECO:0000313" key="9">
    <source>
        <dbReference type="Proteomes" id="UP000182680"/>
    </source>
</evidence>
<accession>A0AA94HRB3</accession>
<organism evidence="8 9">
    <name type="scientific">Desulfovibrio desulfuricans</name>
    <dbReference type="NCBI Taxonomy" id="876"/>
    <lineage>
        <taxon>Bacteria</taxon>
        <taxon>Pseudomonadati</taxon>
        <taxon>Thermodesulfobacteriota</taxon>
        <taxon>Desulfovibrionia</taxon>
        <taxon>Desulfovibrionales</taxon>
        <taxon>Desulfovibrionaceae</taxon>
        <taxon>Desulfovibrio</taxon>
    </lineage>
</organism>
<dbReference type="PANTHER" id="PTHR32089:SF112">
    <property type="entry name" value="LYSOZYME-LIKE PROTEIN-RELATED"/>
    <property type="match status" value="1"/>
</dbReference>
<evidence type="ECO:0000259" key="6">
    <source>
        <dbReference type="PROSITE" id="PS50111"/>
    </source>
</evidence>
<comment type="similarity">
    <text evidence="2">Belongs to the methyl-accepting chemotaxis (MCP) protein family.</text>
</comment>
<reference evidence="9" key="1">
    <citation type="submission" date="2016-11" db="EMBL/GenBank/DDBJ databases">
        <authorList>
            <person name="Jaros S."/>
            <person name="Januszkiewicz K."/>
            <person name="Wedrychowicz H."/>
        </authorList>
    </citation>
    <scope>NUCLEOTIDE SEQUENCE [LARGE SCALE GENOMIC DNA]</scope>
    <source>
        <strain evidence="9">DSM 7057</strain>
    </source>
</reference>
<evidence type="ECO:0000256" key="2">
    <source>
        <dbReference type="ARBA" id="ARBA00029447"/>
    </source>
</evidence>
<evidence type="ECO:0000259" key="7">
    <source>
        <dbReference type="PROSITE" id="PS50885"/>
    </source>
</evidence>
<dbReference type="Gene3D" id="6.10.340.10">
    <property type="match status" value="1"/>
</dbReference>
<evidence type="ECO:0000256" key="1">
    <source>
        <dbReference type="ARBA" id="ARBA00023224"/>
    </source>
</evidence>
<protein>
    <submittedName>
        <fullName evidence="8">Methyl-accepting chemotaxis sensory transducer with Cache sensor</fullName>
    </submittedName>
</protein>
<sequence>MNMSVRYKALLLIGVTIIIALISYAILLRNMNDMEERYSDKTRLAVERLIATEAEKINTYMTVTQDGAAGIAIAGEALWMVRGQDTAGAAQAVKDYLKLNIARYPKAVGCGMWYEPYVFSPGEAYFGSYARWENGKVALTMEYNEADYDYHKQDWYTQAIPAQWDRNKQRPDRVYWSAPYLDEASNTLMITVGGVMYSPHGRIIGMSTLDVSIEDLRKTVGSIKITPASTAFAVDMRSGLIAAYPADNALLLKPMEKLPFSDAQKLLGSVPPNGQIRFAASINGQSNTIFYSVSPTGMGLGIAIPDAELYAEVHALAAFNRNTALGAAGALLIFFVIIGLALNRIIINPILSLSAFSRSVAEGRLDTPVAENYKSEFAVLRNAMVAMLDTLKNKMQEAERRTEEARVNAQNAEASRHAAEEATAQAQKARSEGMRQAAGSLRTVVAVTESASAELAQKVNASSQRAESQSRRVAETATAMEQLSAAVLEISHNSGTAANLSEESRAAAEQGTERVYRVLRDVTTVHRDFQSAYGSVDDLSGKANAIGTIARTIEDIADQTNLLALNAAIEAARAGDAGRGFAVVADEVRKLAEKTMTATKEVGQSITDIQQAAGSTLVSMDNTKNLLGQAMQDVQGAEDILRRISALIMDSTDQIRAIATAAEQQSAATEEVNASIVDINRISEETATAMQEAAAAVDELGRQTAALHNLTDQLERS</sequence>
<keyword evidence="5" id="KW-0812">Transmembrane</keyword>
<dbReference type="InterPro" id="IPR004089">
    <property type="entry name" value="MCPsignal_dom"/>
</dbReference>
<dbReference type="Pfam" id="PF00015">
    <property type="entry name" value="MCPsignal"/>
    <property type="match status" value="1"/>
</dbReference>
<dbReference type="CDD" id="cd12913">
    <property type="entry name" value="PDC1_MCP_like"/>
    <property type="match status" value="1"/>
</dbReference>
<dbReference type="SMART" id="SM00304">
    <property type="entry name" value="HAMP"/>
    <property type="match status" value="1"/>
</dbReference>
<evidence type="ECO:0000256" key="4">
    <source>
        <dbReference type="SAM" id="Coils"/>
    </source>
</evidence>
<dbReference type="PROSITE" id="PS50111">
    <property type="entry name" value="CHEMOTAXIS_TRANSDUC_2"/>
    <property type="match status" value="1"/>
</dbReference>
<evidence type="ECO:0000313" key="8">
    <source>
        <dbReference type="EMBL" id="SFW29314.1"/>
    </source>
</evidence>
<keyword evidence="5" id="KW-0472">Membrane</keyword>
<dbReference type="SUPFAM" id="SSF58104">
    <property type="entry name" value="Methyl-accepting chemotaxis protein (MCP) signaling domain"/>
    <property type="match status" value="1"/>
</dbReference>
<evidence type="ECO:0000256" key="5">
    <source>
        <dbReference type="SAM" id="Phobius"/>
    </source>
</evidence>
<name>A0AA94HRB3_DESDE</name>
<dbReference type="PROSITE" id="PS50885">
    <property type="entry name" value="HAMP"/>
    <property type="match status" value="1"/>
</dbReference>
<keyword evidence="1 3" id="KW-0807">Transducer</keyword>
<dbReference type="SMART" id="SM00283">
    <property type="entry name" value="MA"/>
    <property type="match status" value="1"/>
</dbReference>
<dbReference type="GO" id="GO:0007165">
    <property type="term" value="P:signal transduction"/>
    <property type="evidence" value="ECO:0007669"/>
    <property type="project" value="UniProtKB-KW"/>
</dbReference>
<feature type="coiled-coil region" evidence="4">
    <location>
        <begin position="381"/>
        <end position="432"/>
    </location>
</feature>
<gene>
    <name evidence="8" type="ORF">SAMN02910291_00711</name>
</gene>
<comment type="caution">
    <text evidence="8">The sequence shown here is derived from an EMBL/GenBank/DDBJ whole genome shotgun (WGS) entry which is preliminary data.</text>
</comment>
<keyword evidence="5" id="KW-1133">Transmembrane helix</keyword>
<dbReference type="AlphaFoldDB" id="A0AA94HRB3"/>
<dbReference type="Proteomes" id="UP000182680">
    <property type="component" value="Unassembled WGS sequence"/>
</dbReference>
<feature type="domain" description="Methyl-accepting transducer" evidence="6">
    <location>
        <begin position="444"/>
        <end position="680"/>
    </location>
</feature>
<dbReference type="EMBL" id="FPIW01000008">
    <property type="protein sequence ID" value="SFW29314.1"/>
    <property type="molecule type" value="Genomic_DNA"/>
</dbReference>